<dbReference type="EMBL" id="JAZHXJ010000424">
    <property type="protein sequence ID" value="KAL1861505.1"/>
    <property type="molecule type" value="Genomic_DNA"/>
</dbReference>
<name>A0ABR3WGL2_9PEZI</name>
<evidence type="ECO:0000256" key="1">
    <source>
        <dbReference type="SAM" id="MobiDB-lite"/>
    </source>
</evidence>
<organism evidence="2 3">
    <name type="scientific">Phialemonium thermophilum</name>
    <dbReference type="NCBI Taxonomy" id="223376"/>
    <lineage>
        <taxon>Eukaryota</taxon>
        <taxon>Fungi</taxon>
        <taxon>Dikarya</taxon>
        <taxon>Ascomycota</taxon>
        <taxon>Pezizomycotina</taxon>
        <taxon>Sordariomycetes</taxon>
        <taxon>Sordariomycetidae</taxon>
        <taxon>Cephalothecales</taxon>
        <taxon>Cephalothecaceae</taxon>
        <taxon>Phialemonium</taxon>
    </lineage>
</organism>
<feature type="compositionally biased region" description="Basic residues" evidence="1">
    <location>
        <begin position="167"/>
        <end position="184"/>
    </location>
</feature>
<feature type="region of interest" description="Disordered" evidence="1">
    <location>
        <begin position="122"/>
        <end position="184"/>
    </location>
</feature>
<gene>
    <name evidence="2" type="ORF">VTK73DRAFT_7057</name>
</gene>
<accession>A0ABR3WGL2</accession>
<reference evidence="2 3" key="1">
    <citation type="journal article" date="2024" name="Commun. Biol.">
        <title>Comparative genomic analysis of thermophilic fungi reveals convergent evolutionary adaptations and gene losses.</title>
        <authorList>
            <person name="Steindorff A.S."/>
            <person name="Aguilar-Pontes M.V."/>
            <person name="Robinson A.J."/>
            <person name="Andreopoulos B."/>
            <person name="LaButti K."/>
            <person name="Kuo A."/>
            <person name="Mondo S."/>
            <person name="Riley R."/>
            <person name="Otillar R."/>
            <person name="Haridas S."/>
            <person name="Lipzen A."/>
            <person name="Grimwood J."/>
            <person name="Schmutz J."/>
            <person name="Clum A."/>
            <person name="Reid I.D."/>
            <person name="Moisan M.C."/>
            <person name="Butler G."/>
            <person name="Nguyen T.T.M."/>
            <person name="Dewar K."/>
            <person name="Conant G."/>
            <person name="Drula E."/>
            <person name="Henrissat B."/>
            <person name="Hansel C."/>
            <person name="Singer S."/>
            <person name="Hutchinson M.I."/>
            <person name="de Vries R.P."/>
            <person name="Natvig D.O."/>
            <person name="Powell A.J."/>
            <person name="Tsang A."/>
            <person name="Grigoriev I.V."/>
        </authorList>
    </citation>
    <scope>NUCLEOTIDE SEQUENCE [LARGE SCALE GENOMIC DNA]</scope>
    <source>
        <strain evidence="2 3">ATCC 24622</strain>
    </source>
</reference>
<evidence type="ECO:0000313" key="3">
    <source>
        <dbReference type="Proteomes" id="UP001586593"/>
    </source>
</evidence>
<feature type="region of interest" description="Disordered" evidence="1">
    <location>
        <begin position="60"/>
        <end position="90"/>
    </location>
</feature>
<evidence type="ECO:0000313" key="2">
    <source>
        <dbReference type="EMBL" id="KAL1861505.1"/>
    </source>
</evidence>
<dbReference type="Proteomes" id="UP001586593">
    <property type="component" value="Unassembled WGS sequence"/>
</dbReference>
<keyword evidence="3" id="KW-1185">Reference proteome</keyword>
<sequence length="184" mass="20676">MCIAGLADQKDVKRSKENYRKRFCIATLKNGGGGLDLFGRACCWIRWEHFGIRANRRVGATRVEGKKRPRAKVTLPGDGSHESPSHPGRLAGRVGRALEQLHESPDRNPSITIVVLPRAASRLPSGHDAPPRPAHSLLHRPDPRLARPRRRPSRVGLHLSHPGGSRGARRARRDRRRLRRPELR</sequence>
<proteinExistence type="predicted"/>
<comment type="caution">
    <text evidence="2">The sequence shown here is derived from an EMBL/GenBank/DDBJ whole genome shotgun (WGS) entry which is preliminary data.</text>
</comment>
<protein>
    <submittedName>
        <fullName evidence="2">Uncharacterized protein</fullName>
    </submittedName>
</protein>